<dbReference type="EMBL" id="CAXLJM020000043">
    <property type="protein sequence ID" value="CAL8109941.1"/>
    <property type="molecule type" value="Genomic_DNA"/>
</dbReference>
<protein>
    <recommendedName>
        <fullName evidence="2">DUF4789 domain-containing protein</fullName>
    </recommendedName>
</protein>
<organism evidence="3 4">
    <name type="scientific">Orchesella dallaii</name>
    <dbReference type="NCBI Taxonomy" id="48710"/>
    <lineage>
        <taxon>Eukaryota</taxon>
        <taxon>Metazoa</taxon>
        <taxon>Ecdysozoa</taxon>
        <taxon>Arthropoda</taxon>
        <taxon>Hexapoda</taxon>
        <taxon>Collembola</taxon>
        <taxon>Entomobryomorpha</taxon>
        <taxon>Entomobryoidea</taxon>
        <taxon>Orchesellidae</taxon>
        <taxon>Orchesellinae</taxon>
        <taxon>Orchesella</taxon>
    </lineage>
</organism>
<dbReference type="PANTHER" id="PTHR21177">
    <property type="entry name" value="IP06524P-RELATED"/>
    <property type="match status" value="1"/>
</dbReference>
<feature type="signal peptide" evidence="1">
    <location>
        <begin position="1"/>
        <end position="22"/>
    </location>
</feature>
<feature type="domain" description="DUF4789" evidence="2">
    <location>
        <begin position="85"/>
        <end position="190"/>
    </location>
</feature>
<dbReference type="InterPro" id="IPR031993">
    <property type="entry name" value="DUF4789"/>
</dbReference>
<gene>
    <name evidence="3" type="ORF">ODALV1_LOCUS13832</name>
</gene>
<accession>A0ABP1QPL7</accession>
<comment type="caution">
    <text evidence="3">The sequence shown here is derived from an EMBL/GenBank/DDBJ whole genome shotgun (WGS) entry which is preliminary data.</text>
</comment>
<proteinExistence type="predicted"/>
<evidence type="ECO:0000313" key="3">
    <source>
        <dbReference type="EMBL" id="CAL8109941.1"/>
    </source>
</evidence>
<name>A0ABP1QPL7_9HEXA</name>
<keyword evidence="4" id="KW-1185">Reference proteome</keyword>
<dbReference type="Pfam" id="PF16033">
    <property type="entry name" value="DUF4789"/>
    <property type="match status" value="1"/>
</dbReference>
<reference evidence="3 4" key="1">
    <citation type="submission" date="2024-08" db="EMBL/GenBank/DDBJ databases">
        <authorList>
            <person name="Cucini C."/>
            <person name="Frati F."/>
        </authorList>
    </citation>
    <scope>NUCLEOTIDE SEQUENCE [LARGE SCALE GENOMIC DNA]</scope>
</reference>
<evidence type="ECO:0000313" key="4">
    <source>
        <dbReference type="Proteomes" id="UP001642540"/>
    </source>
</evidence>
<evidence type="ECO:0000256" key="1">
    <source>
        <dbReference type="SAM" id="SignalP"/>
    </source>
</evidence>
<sequence>MDIFASILLVFMLHVQLHELQCTPLPISTSTSRTIGSPATSTNTSLQQATLDMGASGKEFPCAGDGYRYNKESNSCQKLGEKGTCGKRMIFLGDENNSSIGECDCDYINTLEPLVYHEKSNRCYSIYTQAYCENGSWLVPEGRPPRQFRCVENKCLNHSIAHSINFKELEKPHIVLYKGSCTSMFSEELCSKEGDIVTFNEGSIYPGCGQDNRPCTNNILAHSVAPRGLRCKPGSRRHVVTGKCVQPHLSMNRKP</sequence>
<feature type="chain" id="PRO_5046261062" description="DUF4789 domain-containing protein" evidence="1">
    <location>
        <begin position="23"/>
        <end position="255"/>
    </location>
</feature>
<evidence type="ECO:0000259" key="2">
    <source>
        <dbReference type="Pfam" id="PF16033"/>
    </source>
</evidence>
<keyword evidence="1" id="KW-0732">Signal</keyword>
<dbReference type="Proteomes" id="UP001642540">
    <property type="component" value="Unassembled WGS sequence"/>
</dbReference>